<organism evidence="2 3">
    <name type="scientific">Methyloceanibacter superfactus</name>
    <dbReference type="NCBI Taxonomy" id="1774969"/>
    <lineage>
        <taxon>Bacteria</taxon>
        <taxon>Pseudomonadati</taxon>
        <taxon>Pseudomonadota</taxon>
        <taxon>Alphaproteobacteria</taxon>
        <taxon>Hyphomicrobiales</taxon>
        <taxon>Hyphomicrobiaceae</taxon>
        <taxon>Methyloceanibacter</taxon>
    </lineage>
</organism>
<keyword evidence="3" id="KW-1185">Reference proteome</keyword>
<proteinExistence type="predicted"/>
<reference evidence="2 3" key="1">
    <citation type="journal article" date="2016" name="Environ. Microbiol.">
        <title>New Methyloceanibacter diversity from North Sea sediments includes methanotroph containing solely the soluble methane monooxygenase.</title>
        <authorList>
            <person name="Vekeman B."/>
            <person name="Kerckhof F.M."/>
            <person name="Cremers G."/>
            <person name="de Vos P."/>
            <person name="Vandamme P."/>
            <person name="Boon N."/>
            <person name="Op den Camp H.J."/>
            <person name="Heylen K."/>
        </authorList>
    </citation>
    <scope>NUCLEOTIDE SEQUENCE [LARGE SCALE GENOMIC DNA]</scope>
    <source>
        <strain evidence="2 3">R-67175</strain>
    </source>
</reference>
<comment type="caution">
    <text evidence="2">The sequence shown here is derived from an EMBL/GenBank/DDBJ whole genome shotgun (WGS) entry which is preliminary data.</text>
</comment>
<dbReference type="EMBL" id="LPWF01000004">
    <property type="protein sequence ID" value="ODS01671.1"/>
    <property type="molecule type" value="Genomic_DNA"/>
</dbReference>
<dbReference type="InterPro" id="IPR032789">
    <property type="entry name" value="T2SS-T3SS_pil_N"/>
</dbReference>
<evidence type="ECO:0000259" key="1">
    <source>
        <dbReference type="Pfam" id="PF13629"/>
    </source>
</evidence>
<gene>
    <name evidence="2" type="ORF">AUC69_05260</name>
</gene>
<dbReference type="Pfam" id="PF13629">
    <property type="entry name" value="T2SS-T3SS_pil_N"/>
    <property type="match status" value="1"/>
</dbReference>
<protein>
    <recommendedName>
        <fullName evidence="1">Pilus formation protein N-terminal domain-containing protein</fullName>
    </recommendedName>
</protein>
<name>A0A1E3W7B5_9HYPH</name>
<sequence>MKALAALGVSAILGLGLCSVFTASAVLAQSQHRSLLRVGANEPPRQIKLGLNKSMIVELPRPVRDVIVSNPDQIDAVMQSSTRAYLIGKKSGEANILFVDATEIKSPPSR</sequence>
<dbReference type="Proteomes" id="UP000094472">
    <property type="component" value="Unassembled WGS sequence"/>
</dbReference>
<evidence type="ECO:0000313" key="3">
    <source>
        <dbReference type="Proteomes" id="UP000094472"/>
    </source>
</evidence>
<dbReference type="STRING" id="1774969.AUC69_05260"/>
<accession>A0A1E3W7B5</accession>
<dbReference type="AlphaFoldDB" id="A0A1E3W7B5"/>
<feature type="domain" description="Pilus formation protein N-terminal" evidence="1">
    <location>
        <begin position="44"/>
        <end position="101"/>
    </location>
</feature>
<evidence type="ECO:0000313" key="2">
    <source>
        <dbReference type="EMBL" id="ODS01671.1"/>
    </source>
</evidence>